<dbReference type="InterPro" id="IPR036005">
    <property type="entry name" value="Creatinase/aminopeptidase-like"/>
</dbReference>
<dbReference type="Proteomes" id="UP000782312">
    <property type="component" value="Unassembled WGS sequence"/>
</dbReference>
<dbReference type="Pfam" id="PF01321">
    <property type="entry name" value="Creatinase_N"/>
    <property type="match status" value="1"/>
</dbReference>
<sequence length="413" mass="44880">MLFNRERALELMERHRLDALVASSRHNVFYLGGLSGWAQATYGDSATETFAVFFRREDRPPALIVSRQDETYYAAEGSWIGDARGYGPPSAMEIPAGEKPRTPEEERLLRLLPGGGAPREGNPAAALLRVLGDRGLSKGRLALDEEGVRPATRARLADALPGAEWLDGAGLFRLIRLQKTDEEAGRIRAAAMANERAVEAFHAALAEGRSEKEVALHYYRRVAEEGGRWSWLHLAGGRRSATIFPPSDYRFRRGDLFFFDAGMRLGGYCADVGGCGAFGEPTAEQRRNYQAIRAGLESAFSVIKEGAKPSEIFRAAVAGARKGGMPGYGGAFCGHTMGIEAREFPYTLSEPSPVSDPFLPPTSDVPLPAGAVLSVELPSGRFGQGGVHSEFTVRVTRDGFEHLGAPERSFHIV</sequence>
<proteinExistence type="predicted"/>
<feature type="domain" description="Peptidase M24" evidence="1">
    <location>
        <begin position="186"/>
        <end position="396"/>
    </location>
</feature>
<dbReference type="Gene3D" id="3.40.350.10">
    <property type="entry name" value="Creatinase/prolidase N-terminal domain"/>
    <property type="match status" value="1"/>
</dbReference>
<dbReference type="InterPro" id="IPR000587">
    <property type="entry name" value="Creatinase_N"/>
</dbReference>
<feature type="domain" description="Creatinase N-terminal" evidence="2">
    <location>
        <begin position="5"/>
        <end position="177"/>
    </location>
</feature>
<evidence type="ECO:0000313" key="4">
    <source>
        <dbReference type="Proteomes" id="UP000782312"/>
    </source>
</evidence>
<dbReference type="AlphaFoldDB" id="A0A932HUV0"/>
<organism evidence="3 4">
    <name type="scientific">Tectimicrobiota bacterium</name>
    <dbReference type="NCBI Taxonomy" id="2528274"/>
    <lineage>
        <taxon>Bacteria</taxon>
        <taxon>Pseudomonadati</taxon>
        <taxon>Nitrospinota/Tectimicrobiota group</taxon>
        <taxon>Candidatus Tectimicrobiota</taxon>
    </lineage>
</organism>
<dbReference type="SUPFAM" id="SSF55920">
    <property type="entry name" value="Creatinase/aminopeptidase"/>
    <property type="match status" value="1"/>
</dbReference>
<comment type="caution">
    <text evidence="3">The sequence shown here is derived from an EMBL/GenBank/DDBJ whole genome shotgun (WGS) entry which is preliminary data.</text>
</comment>
<protein>
    <submittedName>
        <fullName evidence="3">Aminopeptidase P family protein</fullName>
    </submittedName>
</protein>
<gene>
    <name evidence="3" type="ORF">HYZ11_00610</name>
</gene>
<reference evidence="3" key="1">
    <citation type="submission" date="2020-07" db="EMBL/GenBank/DDBJ databases">
        <title>Huge and variable diversity of episymbiotic CPR bacteria and DPANN archaea in groundwater ecosystems.</title>
        <authorList>
            <person name="He C.Y."/>
            <person name="Keren R."/>
            <person name="Whittaker M."/>
            <person name="Farag I.F."/>
            <person name="Doudna J."/>
            <person name="Cate J.H.D."/>
            <person name="Banfield J.F."/>
        </authorList>
    </citation>
    <scope>NUCLEOTIDE SEQUENCE</scope>
    <source>
        <strain evidence="3">NC_groundwater_763_Ag_S-0.2um_68_21</strain>
    </source>
</reference>
<keyword evidence="3" id="KW-0031">Aminopeptidase</keyword>
<accession>A0A932HUV0</accession>
<keyword evidence="3" id="KW-0645">Protease</keyword>
<evidence type="ECO:0000313" key="3">
    <source>
        <dbReference type="EMBL" id="MBI3126090.1"/>
    </source>
</evidence>
<dbReference type="EMBL" id="JACPUR010000001">
    <property type="protein sequence ID" value="MBI3126090.1"/>
    <property type="molecule type" value="Genomic_DNA"/>
</dbReference>
<dbReference type="GO" id="GO:0004177">
    <property type="term" value="F:aminopeptidase activity"/>
    <property type="evidence" value="ECO:0007669"/>
    <property type="project" value="UniProtKB-KW"/>
</dbReference>
<dbReference type="PANTHER" id="PTHR46112:SF3">
    <property type="entry name" value="AMINOPEPTIDASE YPDF"/>
    <property type="match status" value="1"/>
</dbReference>
<keyword evidence="3" id="KW-0378">Hydrolase</keyword>
<dbReference type="InterPro" id="IPR050659">
    <property type="entry name" value="Peptidase_M24B"/>
</dbReference>
<dbReference type="InterPro" id="IPR000994">
    <property type="entry name" value="Pept_M24"/>
</dbReference>
<evidence type="ECO:0000259" key="1">
    <source>
        <dbReference type="Pfam" id="PF00557"/>
    </source>
</evidence>
<dbReference type="SUPFAM" id="SSF53092">
    <property type="entry name" value="Creatinase/prolidase N-terminal domain"/>
    <property type="match status" value="1"/>
</dbReference>
<dbReference type="CDD" id="cd01066">
    <property type="entry name" value="APP_MetAP"/>
    <property type="match status" value="1"/>
</dbReference>
<name>A0A932HUV0_UNCTE</name>
<dbReference type="Pfam" id="PF00557">
    <property type="entry name" value="Peptidase_M24"/>
    <property type="match status" value="1"/>
</dbReference>
<dbReference type="PANTHER" id="PTHR46112">
    <property type="entry name" value="AMINOPEPTIDASE"/>
    <property type="match status" value="1"/>
</dbReference>
<dbReference type="Gene3D" id="3.90.230.10">
    <property type="entry name" value="Creatinase/methionine aminopeptidase superfamily"/>
    <property type="match status" value="1"/>
</dbReference>
<dbReference type="InterPro" id="IPR029149">
    <property type="entry name" value="Creatin/AminoP/Spt16_N"/>
</dbReference>
<evidence type="ECO:0000259" key="2">
    <source>
        <dbReference type="Pfam" id="PF01321"/>
    </source>
</evidence>